<keyword evidence="2 4" id="KW-0479">Metal-binding</keyword>
<dbReference type="GO" id="GO:0020037">
    <property type="term" value="F:heme binding"/>
    <property type="evidence" value="ECO:0007669"/>
    <property type="project" value="InterPro"/>
</dbReference>
<evidence type="ECO:0000256" key="2">
    <source>
        <dbReference type="ARBA" id="ARBA00022723"/>
    </source>
</evidence>
<dbReference type="GO" id="GO:0046872">
    <property type="term" value="F:metal ion binding"/>
    <property type="evidence" value="ECO:0007669"/>
    <property type="project" value="UniProtKB-KW"/>
</dbReference>
<dbReference type="Gene3D" id="1.10.760.10">
    <property type="entry name" value="Cytochrome c-like domain"/>
    <property type="match status" value="1"/>
</dbReference>
<dbReference type="InterPro" id="IPR036909">
    <property type="entry name" value="Cyt_c-like_dom_sf"/>
</dbReference>
<evidence type="ECO:0000256" key="4">
    <source>
        <dbReference type="PROSITE-ProRule" id="PRU00433"/>
    </source>
</evidence>
<dbReference type="PANTHER" id="PTHR33546:SF1">
    <property type="entry name" value="LARGE, MULTIFUNCTIONAL SECRETED PROTEIN"/>
    <property type="match status" value="1"/>
</dbReference>
<gene>
    <name evidence="6" type="ORF">EHT87_09895</name>
</gene>
<dbReference type="SUPFAM" id="SSF46626">
    <property type="entry name" value="Cytochrome c"/>
    <property type="match status" value="1"/>
</dbReference>
<keyword evidence="7" id="KW-1185">Reference proteome</keyword>
<dbReference type="EMBL" id="RQJP01000002">
    <property type="protein sequence ID" value="RRB14870.1"/>
    <property type="molecule type" value="Genomic_DNA"/>
</dbReference>
<dbReference type="RefSeq" id="WP_124906472.1">
    <property type="nucleotide sequence ID" value="NZ_RQJP01000002.1"/>
</dbReference>
<dbReference type="SUPFAM" id="SSF50952">
    <property type="entry name" value="Soluble quinoprotein glucose dehydrogenase"/>
    <property type="match status" value="1"/>
</dbReference>
<evidence type="ECO:0000313" key="6">
    <source>
        <dbReference type="EMBL" id="RRB14870.1"/>
    </source>
</evidence>
<dbReference type="InterPro" id="IPR011041">
    <property type="entry name" value="Quinoprot_gluc/sorb_DH_b-prop"/>
</dbReference>
<comment type="caution">
    <text evidence="6">The sequence shown here is derived from an EMBL/GenBank/DDBJ whole genome shotgun (WGS) entry which is preliminary data.</text>
</comment>
<keyword evidence="1 4" id="KW-0349">Heme</keyword>
<evidence type="ECO:0000256" key="3">
    <source>
        <dbReference type="ARBA" id="ARBA00023004"/>
    </source>
</evidence>
<dbReference type="InterPro" id="IPR011042">
    <property type="entry name" value="6-blade_b-propeller_TolB-like"/>
</dbReference>
<sequence length="894" mass="98091">MKQLLLLSLLLVLGTSWVWNRGAKNAGSDPVDPKVEKLKLLPGFKAEHLYSPTGHKQGSWVSMTFDDRGRLITSDQFGALYRLELPPIGSSVSPKVEQLTIPPGAKAGATSSGSKLGMGYAQGLLWAFNSLYVMVNHQSDSTLARGSGLYRLQDTDGDDQFDKITLLKALTGEGEHGPHSVVLAPDKKSIYVMAGNFTDVPKMDAYRLPPVWKEDNLFPALKDPRGHATDRTAPGGWLAKVDSTGQQWEFIAGGFRNAFDLAINDAGDLFTYDSDMEWDFGLPWYKPTRICHITSGAEFGWRTGSSNWSPTFADNLPAVLNMGQGSPSGVFFGTNARFPQKYRQALFAFDWSFGILYAVHLQPTGASYSAKAEEFISGSPLPLTDGQIGPDGAMYFLTGGRRLESDLYRVYYAGTENPASAPQTRETAEHQLRTKLEAFHGQPNPTALNVAWPHLNHPDRFVRYAARIAVEHQPVDQWQARVLAETDPGRAIQGAIALARMGKPALETPLVKALLNLNFGSFTETQQADLLRAFELVFSRMGMPEPMLKTKVIAYLTPHYPAKTALLNRSFSKLLIYLEAPGAVAKTVALLDQKETAANTVAKEEMAMNSADLILRNPMYGLDIANMLSKIPPAQQTYYAVALSSASQGWTPELRSRYFRWFAQAFSFKGGKSYAGFMDKARKLALNHVPKEQVARYNALSGDAAINTTGNGPATGYIPKGPYRSWKIDYAVAVVDSAGTNRNFERGRQIYSAVICDRCHTMRGEGGDIGPDLTQLGTRFSTRDILEAITMPSKAISDQYAASIYTLKNGQSVVGRLVGEDKDSYSIAQNPFATDVLRKIPKKDVVSTRYSPVSIMIPGLINTLNESELRDLMAYLKSGGNEKSPIYTSPSSGK</sequence>
<evidence type="ECO:0000259" key="5">
    <source>
        <dbReference type="PROSITE" id="PS51007"/>
    </source>
</evidence>
<dbReference type="InterPro" id="IPR009056">
    <property type="entry name" value="Cyt_c-like_dom"/>
</dbReference>
<name>A0A3P1CNU1_9BACT</name>
<dbReference type="InterPro" id="IPR013427">
    <property type="entry name" value="Haem-bd_dom_put"/>
</dbReference>
<dbReference type="AlphaFoldDB" id="A0A3P1CNU1"/>
<proteinExistence type="predicted"/>
<dbReference type="NCBIfam" id="TIGR02603">
    <property type="entry name" value="CxxCH_TIGR02603"/>
    <property type="match status" value="1"/>
</dbReference>
<protein>
    <submittedName>
        <fullName evidence="6">Heme-binding protein</fullName>
    </submittedName>
</protein>
<dbReference type="OrthoDB" id="627427at2"/>
<dbReference type="Gene3D" id="2.120.10.30">
    <property type="entry name" value="TolB, C-terminal domain"/>
    <property type="match status" value="1"/>
</dbReference>
<dbReference type="Proteomes" id="UP000274271">
    <property type="component" value="Unassembled WGS sequence"/>
</dbReference>
<reference evidence="6 7" key="1">
    <citation type="submission" date="2018-11" db="EMBL/GenBank/DDBJ databases">
        <authorList>
            <person name="Zhou Z."/>
            <person name="Wang G."/>
        </authorList>
    </citation>
    <scope>NUCLEOTIDE SEQUENCE [LARGE SCALE GENOMIC DNA]</scope>
    <source>
        <strain evidence="6 7">KCTC42998</strain>
    </source>
</reference>
<feature type="domain" description="Cytochrome c" evidence="5">
    <location>
        <begin position="742"/>
        <end position="880"/>
    </location>
</feature>
<dbReference type="PROSITE" id="PS51007">
    <property type="entry name" value="CYTC"/>
    <property type="match status" value="1"/>
</dbReference>
<evidence type="ECO:0000256" key="1">
    <source>
        <dbReference type="ARBA" id="ARBA00022617"/>
    </source>
</evidence>
<evidence type="ECO:0000313" key="7">
    <source>
        <dbReference type="Proteomes" id="UP000274271"/>
    </source>
</evidence>
<organism evidence="6 7">
    <name type="scientific">Larkinella knui</name>
    <dbReference type="NCBI Taxonomy" id="2025310"/>
    <lineage>
        <taxon>Bacteria</taxon>
        <taxon>Pseudomonadati</taxon>
        <taxon>Bacteroidota</taxon>
        <taxon>Cytophagia</taxon>
        <taxon>Cytophagales</taxon>
        <taxon>Spirosomataceae</taxon>
        <taxon>Larkinella</taxon>
    </lineage>
</organism>
<keyword evidence="3 4" id="KW-0408">Iron</keyword>
<dbReference type="PANTHER" id="PTHR33546">
    <property type="entry name" value="LARGE, MULTIFUNCTIONAL SECRETED PROTEIN-RELATED"/>
    <property type="match status" value="1"/>
</dbReference>
<accession>A0A3P1CNU1</accession>
<dbReference type="GO" id="GO:0009055">
    <property type="term" value="F:electron transfer activity"/>
    <property type="evidence" value="ECO:0007669"/>
    <property type="project" value="InterPro"/>
</dbReference>